<dbReference type="InterPro" id="IPR032675">
    <property type="entry name" value="LRR_dom_sf"/>
</dbReference>
<dbReference type="Pfam" id="PF14580">
    <property type="entry name" value="LRR_9"/>
    <property type="match status" value="1"/>
</dbReference>
<sequence length="229" mass="26358">MHSINLFVHFQLSFVGQEAESIPGIIGSKYGKVVKILDLSYNQLRSLKGLQGFENLEELILDNNQLGDDVEIPQLTKLHTLTLNKNRISFSIFTNLEVLLDKIAHNLPSLKYLSLLSNQACPNELSSLHRDEEDYQRYRYYVLYRLPNLTFLDSRPVRSKEREEAQRVGSYMKIVAPSANEMVKEKSPYSPLPSNTMAPGDHKGTFGRCRYIYFGKHSEGNRFIRNDEL</sequence>
<evidence type="ECO:0000313" key="2">
    <source>
        <dbReference type="Proteomes" id="UP001159427"/>
    </source>
</evidence>
<name>A0ABN8MQ73_9CNID</name>
<proteinExistence type="predicted"/>
<dbReference type="Proteomes" id="UP001159427">
    <property type="component" value="Unassembled WGS sequence"/>
</dbReference>
<dbReference type="Gene3D" id="3.80.10.10">
    <property type="entry name" value="Ribonuclease Inhibitor"/>
    <property type="match status" value="1"/>
</dbReference>
<dbReference type="PANTHER" id="PTHR46282:SF2">
    <property type="entry name" value="LEUCINE-RICH MELANOCYTE DIFFERENTIATION-ASSOCIATED PROTEIN"/>
    <property type="match status" value="1"/>
</dbReference>
<organism evidence="1 2">
    <name type="scientific">Porites evermanni</name>
    <dbReference type="NCBI Taxonomy" id="104178"/>
    <lineage>
        <taxon>Eukaryota</taxon>
        <taxon>Metazoa</taxon>
        <taxon>Cnidaria</taxon>
        <taxon>Anthozoa</taxon>
        <taxon>Hexacorallia</taxon>
        <taxon>Scleractinia</taxon>
        <taxon>Fungiina</taxon>
        <taxon>Poritidae</taxon>
        <taxon>Porites</taxon>
    </lineage>
</organism>
<reference evidence="1 2" key="1">
    <citation type="submission" date="2022-05" db="EMBL/GenBank/DDBJ databases">
        <authorList>
            <consortium name="Genoscope - CEA"/>
            <person name="William W."/>
        </authorList>
    </citation>
    <scope>NUCLEOTIDE SEQUENCE [LARGE SCALE GENOMIC DNA]</scope>
</reference>
<evidence type="ECO:0008006" key="3">
    <source>
        <dbReference type="Google" id="ProtNLM"/>
    </source>
</evidence>
<comment type="caution">
    <text evidence="1">The sequence shown here is derived from an EMBL/GenBank/DDBJ whole genome shotgun (WGS) entry which is preliminary data.</text>
</comment>
<dbReference type="SUPFAM" id="SSF52058">
    <property type="entry name" value="L domain-like"/>
    <property type="match status" value="1"/>
</dbReference>
<protein>
    <recommendedName>
        <fullName evidence="3">Leucine rich melanocyte differentiation associated</fullName>
    </recommendedName>
</protein>
<accession>A0ABN8MQ73</accession>
<gene>
    <name evidence="1" type="ORF">PEVE_00036453</name>
</gene>
<dbReference type="InterPro" id="IPR043313">
    <property type="entry name" value="LRMDA"/>
</dbReference>
<evidence type="ECO:0000313" key="1">
    <source>
        <dbReference type="EMBL" id="CAH3029600.1"/>
    </source>
</evidence>
<dbReference type="PANTHER" id="PTHR46282">
    <property type="entry name" value="LEUCINE-RICH MELANOCYTE DIFFERENTIATION-ASSOCIATED PROTEIN"/>
    <property type="match status" value="1"/>
</dbReference>
<keyword evidence="2" id="KW-1185">Reference proteome</keyword>
<dbReference type="EMBL" id="CALNXI010000582">
    <property type="protein sequence ID" value="CAH3029600.1"/>
    <property type="molecule type" value="Genomic_DNA"/>
</dbReference>